<reference evidence="1" key="1">
    <citation type="submission" date="2024-06" db="EMBL/GenBank/DDBJ databases">
        <authorList>
            <person name="Li T."/>
            <person name="Gao R."/>
        </authorList>
    </citation>
    <scope>NUCLEOTIDE SEQUENCE</scope>
    <source>
        <strain evidence="1">ZPR3</strain>
        <plasmid evidence="1">unnamed5</plasmid>
    </source>
</reference>
<dbReference type="RefSeq" id="WP_349963425.1">
    <property type="nucleotide sequence ID" value="NZ_CP157965.1"/>
</dbReference>
<gene>
    <name evidence="1" type="ORF">ABM479_35405</name>
</gene>
<geneLocation type="plasmid" evidence="1">
    <name>unnamed5</name>
</geneLocation>
<proteinExistence type="predicted"/>
<dbReference type="EMBL" id="CP157965">
    <property type="protein sequence ID" value="XBT98132.1"/>
    <property type="molecule type" value="Genomic_DNA"/>
</dbReference>
<organism evidence="1">
    <name type="scientific">Rhizobium sp. ZPR3</name>
    <dbReference type="NCBI Taxonomy" id="3158967"/>
    <lineage>
        <taxon>Bacteria</taxon>
        <taxon>Pseudomonadati</taxon>
        <taxon>Pseudomonadota</taxon>
        <taxon>Alphaproteobacteria</taxon>
        <taxon>Hyphomicrobiales</taxon>
        <taxon>Rhizobiaceae</taxon>
        <taxon>Rhizobium/Agrobacterium group</taxon>
        <taxon>Rhizobium</taxon>
    </lineage>
</organism>
<accession>A0AAU7S6P0</accession>
<name>A0AAU7S6P0_9HYPH</name>
<protein>
    <submittedName>
        <fullName evidence="1">Uncharacterized protein</fullName>
    </submittedName>
</protein>
<keyword evidence="1" id="KW-0614">Plasmid</keyword>
<dbReference type="AlphaFoldDB" id="A0AAU7S6P0"/>
<sequence>MIALKLLETNQNERLMLGKVIERELEYRGRSQLSHIGFLLDEFARELGRYATFAEYAAECFMEGKQITGVIDEVDELKRPGGYGWGYAIRVEKTSLGDDDGLEFQNESGTAKKL</sequence>
<evidence type="ECO:0000313" key="1">
    <source>
        <dbReference type="EMBL" id="XBT98132.1"/>
    </source>
</evidence>